<evidence type="ECO:0000256" key="1">
    <source>
        <dbReference type="ARBA" id="ARBA00004141"/>
    </source>
</evidence>
<keyword evidence="3 6" id="KW-1133">Transmembrane helix</keyword>
<evidence type="ECO:0000313" key="8">
    <source>
        <dbReference type="Proteomes" id="UP000285146"/>
    </source>
</evidence>
<dbReference type="EMBL" id="LKEB01000076">
    <property type="protein sequence ID" value="ROV94361.1"/>
    <property type="molecule type" value="Genomic_DNA"/>
</dbReference>
<dbReference type="OrthoDB" id="5348404at2759"/>
<evidence type="ECO:0000256" key="2">
    <source>
        <dbReference type="ARBA" id="ARBA00022692"/>
    </source>
</evidence>
<sequence length="564" mass="63294">MNLTFCNTTAEDMNISEIPIAGPFTFHDLALMISAVTALLAMFTSFYLIWMHALNYTKPEEQKYIIRILFMVPIYAASCFLQLRYYHKAVYFSVISDCYEAFAISSFFGLMCQYTATDLHQQKQFFRQMQPIKPWVLPVTWFKKCCGGERGPWRTPQSGLTWFNIIWIGIYHYCFIRVAMTITAVVTQGYGRYCESSNSPYFSHIWCTAIDSVAVTIAMYCVVQFYIQLKEELAAHKPGLKVIAIKGVIFLSFWQSAIISVATSELNIISASAKLAYPDISVGLPSLLLCIEMFLFSIFHIWAYPWQPYRQDAPVVFYPLPSKDSTKSPQENIHIPPSGGSLGGKALWDALNLWDVIKAFVRGMRWLLVGAKKRHEDVSYRKNTEITTDGKDAAYPLNPYGSQDGSRSIDGLPIASQFRRSTFGMTQNVAGPGVIGPVPGAHEEEEAGLIAHAQDNPSSRAPFESYQRDVEHQSYESDLGYREAAGQFTYQDQPVGNAYAADDYYEIPREHASSAQPTGNPTGYRAPSSVYEQPLVQEPDETQQVVGGALWGTNSHQHPNGPAI</sequence>
<feature type="region of interest" description="Disordered" evidence="5">
    <location>
        <begin position="511"/>
        <end position="564"/>
    </location>
</feature>
<evidence type="ECO:0000256" key="3">
    <source>
        <dbReference type="ARBA" id="ARBA00022989"/>
    </source>
</evidence>
<dbReference type="Proteomes" id="UP000285146">
    <property type="component" value="Unassembled WGS sequence"/>
</dbReference>
<evidence type="ECO:0000313" key="7">
    <source>
        <dbReference type="EMBL" id="ROV94361.1"/>
    </source>
</evidence>
<feature type="transmembrane region" description="Helical" evidence="6">
    <location>
        <begin position="89"/>
        <end position="112"/>
    </location>
</feature>
<keyword evidence="2 6" id="KW-0812">Transmembrane</keyword>
<dbReference type="Pfam" id="PF03619">
    <property type="entry name" value="Solute_trans_a"/>
    <property type="match status" value="1"/>
</dbReference>
<dbReference type="GO" id="GO:0016020">
    <property type="term" value="C:membrane"/>
    <property type="evidence" value="ECO:0007669"/>
    <property type="project" value="UniProtKB-SubCell"/>
</dbReference>
<name>A0A423VTG3_9PEZI</name>
<comment type="subcellular location">
    <subcellularLocation>
        <location evidence="1">Membrane</location>
        <topology evidence="1">Multi-pass membrane protein</topology>
    </subcellularLocation>
</comment>
<feature type="transmembrane region" description="Helical" evidence="6">
    <location>
        <begin position="64"/>
        <end position="83"/>
    </location>
</feature>
<dbReference type="AlphaFoldDB" id="A0A423VTG3"/>
<comment type="caution">
    <text evidence="7">The sequence shown here is derived from an EMBL/GenBank/DDBJ whole genome shotgun (WGS) entry which is preliminary data.</text>
</comment>
<accession>A0A423VTG3</accession>
<feature type="transmembrane region" description="Helical" evidence="6">
    <location>
        <begin position="282"/>
        <end position="304"/>
    </location>
</feature>
<evidence type="ECO:0000256" key="4">
    <source>
        <dbReference type="ARBA" id="ARBA00023136"/>
    </source>
</evidence>
<feature type="transmembrane region" description="Helical" evidence="6">
    <location>
        <begin position="29"/>
        <end position="52"/>
    </location>
</feature>
<dbReference type="InterPro" id="IPR005178">
    <property type="entry name" value="Ostalpha/TMEM184C"/>
</dbReference>
<dbReference type="InParanoid" id="A0A423VTG3"/>
<evidence type="ECO:0008006" key="9">
    <source>
        <dbReference type="Google" id="ProtNLM"/>
    </source>
</evidence>
<feature type="transmembrane region" description="Helical" evidence="6">
    <location>
        <begin position="202"/>
        <end position="227"/>
    </location>
</feature>
<gene>
    <name evidence="7" type="ORF">VPNG_09404</name>
</gene>
<dbReference type="STRING" id="1230097.A0A423VTG3"/>
<keyword evidence="8" id="KW-1185">Reference proteome</keyword>
<organism evidence="7 8">
    <name type="scientific">Cytospora leucostoma</name>
    <dbReference type="NCBI Taxonomy" id="1230097"/>
    <lineage>
        <taxon>Eukaryota</taxon>
        <taxon>Fungi</taxon>
        <taxon>Dikarya</taxon>
        <taxon>Ascomycota</taxon>
        <taxon>Pezizomycotina</taxon>
        <taxon>Sordariomycetes</taxon>
        <taxon>Sordariomycetidae</taxon>
        <taxon>Diaporthales</taxon>
        <taxon>Cytosporaceae</taxon>
        <taxon>Cytospora</taxon>
    </lineage>
</organism>
<keyword evidence="4 6" id="KW-0472">Membrane</keyword>
<feature type="transmembrane region" description="Helical" evidence="6">
    <location>
        <begin position="160"/>
        <end position="182"/>
    </location>
</feature>
<proteinExistence type="predicted"/>
<evidence type="ECO:0000256" key="6">
    <source>
        <dbReference type="SAM" id="Phobius"/>
    </source>
</evidence>
<evidence type="ECO:0000256" key="5">
    <source>
        <dbReference type="SAM" id="MobiDB-lite"/>
    </source>
</evidence>
<feature type="transmembrane region" description="Helical" evidence="6">
    <location>
        <begin position="239"/>
        <end position="262"/>
    </location>
</feature>
<dbReference type="SMART" id="SM01417">
    <property type="entry name" value="Solute_trans_a"/>
    <property type="match status" value="1"/>
</dbReference>
<reference evidence="7 8" key="1">
    <citation type="submission" date="2015-09" db="EMBL/GenBank/DDBJ databases">
        <title>Host preference determinants of Valsa canker pathogens revealed by comparative genomics.</title>
        <authorList>
            <person name="Yin Z."/>
            <person name="Huang L."/>
        </authorList>
    </citation>
    <scope>NUCLEOTIDE SEQUENCE [LARGE SCALE GENOMIC DNA]</scope>
    <source>
        <strain evidence="7 8">SXYLt</strain>
    </source>
</reference>
<protein>
    <recommendedName>
        <fullName evidence="9">DUF300 domain protein</fullName>
    </recommendedName>
</protein>
<dbReference type="PANTHER" id="PTHR23423">
    <property type="entry name" value="ORGANIC SOLUTE TRANSPORTER-RELATED"/>
    <property type="match status" value="1"/>
</dbReference>